<evidence type="ECO:0000313" key="3">
    <source>
        <dbReference type="EMBL" id="PVM71386.1"/>
    </source>
</evidence>
<feature type="compositionally biased region" description="Basic and acidic residues" evidence="1">
    <location>
        <begin position="30"/>
        <end position="69"/>
    </location>
</feature>
<dbReference type="EMBL" id="QDKP01000066">
    <property type="protein sequence ID" value="PVM71386.1"/>
    <property type="molecule type" value="Genomic_DNA"/>
</dbReference>
<dbReference type="Proteomes" id="UP000244913">
    <property type="component" value="Unassembled WGS sequence"/>
</dbReference>
<dbReference type="Pfam" id="PF11776">
    <property type="entry name" value="RcnB"/>
    <property type="match status" value="1"/>
</dbReference>
<name>A0A2T9IWQ9_9CAUL</name>
<feature type="chain" id="PRO_5015612715" description="Transmembrane signal peptide protein" evidence="2">
    <location>
        <begin position="23"/>
        <end position="167"/>
    </location>
</feature>
<organism evidence="3 4">
    <name type="scientific">Caulobacter radicis</name>
    <dbReference type="NCBI Taxonomy" id="2172650"/>
    <lineage>
        <taxon>Bacteria</taxon>
        <taxon>Pseudomonadati</taxon>
        <taxon>Pseudomonadota</taxon>
        <taxon>Alphaproteobacteria</taxon>
        <taxon>Caulobacterales</taxon>
        <taxon>Caulobacteraceae</taxon>
        <taxon>Caulobacter</taxon>
    </lineage>
</organism>
<reference evidence="3 4" key="1">
    <citation type="submission" date="2018-04" db="EMBL/GenBank/DDBJ databases">
        <title>The genome sequence of Caulobacter sp. 736.</title>
        <authorList>
            <person name="Gao J."/>
            <person name="Sun J."/>
        </authorList>
    </citation>
    <scope>NUCLEOTIDE SEQUENCE [LARGE SCALE GENOMIC DNA]</scope>
    <source>
        <strain evidence="3 4">736</strain>
    </source>
</reference>
<gene>
    <name evidence="3" type="ORF">DDF65_24470</name>
</gene>
<dbReference type="RefSeq" id="WP_116570075.1">
    <property type="nucleotide sequence ID" value="NZ_QDKP01000066.1"/>
</dbReference>
<dbReference type="InterPro" id="IPR024572">
    <property type="entry name" value="RcnB"/>
</dbReference>
<keyword evidence="4" id="KW-1185">Reference proteome</keyword>
<feature type="region of interest" description="Disordered" evidence="1">
    <location>
        <begin position="20"/>
        <end position="69"/>
    </location>
</feature>
<feature type="signal peptide" evidence="2">
    <location>
        <begin position="1"/>
        <end position="22"/>
    </location>
</feature>
<dbReference type="Gene3D" id="3.10.450.160">
    <property type="entry name" value="inner membrane protein cigr"/>
    <property type="match status" value="1"/>
</dbReference>
<comment type="caution">
    <text evidence="3">The sequence shown here is derived from an EMBL/GenBank/DDBJ whole genome shotgun (WGS) entry which is preliminary data.</text>
</comment>
<proteinExistence type="predicted"/>
<evidence type="ECO:0000256" key="2">
    <source>
        <dbReference type="SAM" id="SignalP"/>
    </source>
</evidence>
<evidence type="ECO:0000256" key="1">
    <source>
        <dbReference type="SAM" id="MobiDB-lite"/>
    </source>
</evidence>
<keyword evidence="2" id="KW-0732">Signal</keyword>
<evidence type="ECO:0000313" key="4">
    <source>
        <dbReference type="Proteomes" id="UP000244913"/>
    </source>
</evidence>
<dbReference type="AlphaFoldDB" id="A0A2T9IWQ9"/>
<evidence type="ECO:0008006" key="5">
    <source>
        <dbReference type="Google" id="ProtNLM"/>
    </source>
</evidence>
<sequence length="167" mass="20079">MKRLLLTIAAVASVAGPMAAVATDASAQGRGDRHEDRWDRRDDRRGDRWDRRDDRRDDRWDRRDDRRGDRHGRWDDRRYNGYYYRDRWHYGAPPAHYYGRPDYRPGYNAWRRGGYLPPYYRGGGYVVHDYGRYHLRQPPRGYYWYRAGNDYVLAAIATGLIFEIINN</sequence>
<accession>A0A2T9IWQ9</accession>
<protein>
    <recommendedName>
        <fullName evidence="5">Transmembrane signal peptide protein</fullName>
    </recommendedName>
</protein>